<dbReference type="Pfam" id="PF13354">
    <property type="entry name" value="Beta-lactamase2"/>
    <property type="match status" value="1"/>
</dbReference>
<keyword evidence="1" id="KW-0472">Membrane</keyword>
<keyword evidence="1" id="KW-0812">Transmembrane</keyword>
<dbReference type="RefSeq" id="WP_017713913.1">
    <property type="nucleotide sequence ID" value="NZ_KB235941.1"/>
</dbReference>
<keyword evidence="4" id="KW-1185">Reference proteome</keyword>
<evidence type="ECO:0000313" key="3">
    <source>
        <dbReference type="EMBL" id="KKJ01286.1"/>
    </source>
</evidence>
<proteinExistence type="predicted"/>
<name>A0A0M2PXX1_PROHO</name>
<keyword evidence="1" id="KW-1133">Transmembrane helix</keyword>
<gene>
    <name evidence="3" type="ORF">PROH_02680</name>
</gene>
<feature type="domain" description="Beta-lactamase class A catalytic" evidence="2">
    <location>
        <begin position="398"/>
        <end position="587"/>
    </location>
</feature>
<dbReference type="OrthoDB" id="529549at2"/>
<sequence>MRHTSRPVASADRGRRSTTPPPLWPTLIACCCCSGSLLLITGWLLQTPLKTPLKSVGPRDSAPSSLVQTAVDSGSLDSGALSSGALSSGALGSGALEQGTIAPAPVPAAIAVPASPSPDPLPRPSVFHRLYGWLQPPPDAAVEALVSQTLATVNAEPWNLGGVPLALQQEIFDRGQKEPQLLAFARWYQVRDRLQQPLLPQAQTPGRWQTLTQALGFDRAPTAPSPSVDSVTADSVTADPVTADPVTADPVTAAPVTADPATAALHLKALALVEVRLQEEESAHKLWNQARRAAMAAVAQGEVKPPTIQSWSAAARHWQEAQQWLAQVPAQSLWGTLAVQRQITYGRNVTIAQYEGDRLKPNLLDPVVQRYGLKSRTYISLCRIEGNCRHWHGDDPILRPASLAKIPIALVLIRTLQAKDLPLSTTLLVKSSNYTEDSGKISVGKSYSLEALLTDMLANSGNVSSNQLMDYLGWSTLDTTLKREGYGHSRLTFKFVGARIMPANPGTKANVLTTQELTEMVRSLYTQAYRGKGVVLEALGNQVDRDLGYAALGGTAAQWRGEKTGRTSDTTGTTTIFDLGGQTYVLSLVDQAGLADQQIQGVLRDIVAAIGSNPDI</sequence>
<dbReference type="PROSITE" id="PS51257">
    <property type="entry name" value="PROKAR_LIPOPROTEIN"/>
    <property type="match status" value="1"/>
</dbReference>
<dbReference type="Proteomes" id="UP000034681">
    <property type="component" value="Unassembled WGS sequence"/>
</dbReference>
<accession>A0A0M2PXX1</accession>
<feature type="transmembrane region" description="Helical" evidence="1">
    <location>
        <begin position="23"/>
        <end position="45"/>
    </location>
</feature>
<dbReference type="InterPro" id="IPR045155">
    <property type="entry name" value="Beta-lactam_cat"/>
</dbReference>
<evidence type="ECO:0000259" key="2">
    <source>
        <dbReference type="Pfam" id="PF13354"/>
    </source>
</evidence>
<comment type="caution">
    <text evidence="3">The sequence shown here is derived from an EMBL/GenBank/DDBJ whole genome shotgun (WGS) entry which is preliminary data.</text>
</comment>
<dbReference type="GO" id="GO:0030655">
    <property type="term" value="P:beta-lactam antibiotic catabolic process"/>
    <property type="evidence" value="ECO:0007669"/>
    <property type="project" value="InterPro"/>
</dbReference>
<dbReference type="AlphaFoldDB" id="A0A0M2PXX1"/>
<evidence type="ECO:0000313" key="4">
    <source>
        <dbReference type="Proteomes" id="UP000034681"/>
    </source>
</evidence>
<dbReference type="eggNOG" id="COG2367">
    <property type="taxonomic scope" value="Bacteria"/>
</dbReference>
<dbReference type="EMBL" id="AJTX02000002">
    <property type="protein sequence ID" value="KKJ01286.1"/>
    <property type="molecule type" value="Genomic_DNA"/>
</dbReference>
<organism evidence="3 4">
    <name type="scientific">Prochlorothrix hollandica PCC 9006 = CALU 1027</name>
    <dbReference type="NCBI Taxonomy" id="317619"/>
    <lineage>
        <taxon>Bacteria</taxon>
        <taxon>Bacillati</taxon>
        <taxon>Cyanobacteriota</taxon>
        <taxon>Cyanophyceae</taxon>
        <taxon>Prochlorotrichales</taxon>
        <taxon>Prochlorotrichaceae</taxon>
        <taxon>Prochlorothrix</taxon>
    </lineage>
</organism>
<evidence type="ECO:0000256" key="1">
    <source>
        <dbReference type="SAM" id="Phobius"/>
    </source>
</evidence>
<dbReference type="GO" id="GO:0008800">
    <property type="term" value="F:beta-lactamase activity"/>
    <property type="evidence" value="ECO:0007669"/>
    <property type="project" value="InterPro"/>
</dbReference>
<protein>
    <recommendedName>
        <fullName evidence="2">Beta-lactamase class A catalytic domain-containing protein</fullName>
    </recommendedName>
</protein>
<dbReference type="Gene3D" id="3.40.710.10">
    <property type="entry name" value="DD-peptidase/beta-lactamase superfamily"/>
    <property type="match status" value="1"/>
</dbReference>
<dbReference type="InterPro" id="IPR012338">
    <property type="entry name" value="Beta-lactam/transpept-like"/>
</dbReference>
<dbReference type="SUPFAM" id="SSF56601">
    <property type="entry name" value="beta-lactamase/transpeptidase-like"/>
    <property type="match status" value="1"/>
</dbReference>
<reference evidence="3" key="1">
    <citation type="submission" date="2012-04" db="EMBL/GenBank/DDBJ databases">
        <authorList>
            <person name="Borisov I.G."/>
            <person name="Ivanikova N.V."/>
            <person name="Pinevich A.V."/>
        </authorList>
    </citation>
    <scope>NUCLEOTIDE SEQUENCE</scope>
    <source>
        <strain evidence="3">CALU 1027</strain>
    </source>
</reference>